<dbReference type="Pfam" id="PF09860">
    <property type="entry name" value="DUF2087"/>
    <property type="match status" value="1"/>
</dbReference>
<organism evidence="2 3">
    <name type="scientific">Peloplasma aerotolerans</name>
    <dbReference type="NCBI Taxonomy" id="3044389"/>
    <lineage>
        <taxon>Bacteria</taxon>
        <taxon>Bacillati</taxon>
        <taxon>Mycoplasmatota</taxon>
        <taxon>Mollicutes</taxon>
        <taxon>Acholeplasmatales</taxon>
        <taxon>Acholeplasmataceae</taxon>
        <taxon>Peloplasma</taxon>
    </lineage>
</organism>
<gene>
    <name evidence="2" type="ORF">QJ521_08680</name>
</gene>
<feature type="domain" description="DUF2087" evidence="1">
    <location>
        <begin position="26"/>
        <end position="92"/>
    </location>
</feature>
<dbReference type="EMBL" id="JASCXW010000040">
    <property type="protein sequence ID" value="MDI6453639.1"/>
    <property type="molecule type" value="Genomic_DNA"/>
</dbReference>
<dbReference type="InterPro" id="IPR018656">
    <property type="entry name" value="DUF2087"/>
</dbReference>
<dbReference type="RefSeq" id="WP_282840079.1">
    <property type="nucleotide sequence ID" value="NZ_JASCXW010000040.1"/>
</dbReference>
<sequence length="106" mass="12826">MFDISNQDIQKVIDTTVLSKNPLVFSNFPVKEKRKYIVLCMIVHFFEKDKKYHESEVNEILKPMIHDFATVRRYLVDYKFLDRTTDGKSYWLIEDLEKFKKYDIGH</sequence>
<name>A0AAW6UDB7_9MOLU</name>
<proteinExistence type="predicted"/>
<comment type="caution">
    <text evidence="2">The sequence shown here is derived from an EMBL/GenBank/DDBJ whole genome shotgun (WGS) entry which is preliminary data.</text>
</comment>
<keyword evidence="3" id="KW-1185">Reference proteome</keyword>
<accession>A0AAW6UDB7</accession>
<dbReference type="Proteomes" id="UP001431532">
    <property type="component" value="Unassembled WGS sequence"/>
</dbReference>
<evidence type="ECO:0000259" key="1">
    <source>
        <dbReference type="Pfam" id="PF09860"/>
    </source>
</evidence>
<protein>
    <submittedName>
        <fullName evidence="2">DUF2087 domain-containing protein</fullName>
    </submittedName>
</protein>
<reference evidence="2" key="1">
    <citation type="submission" date="2023-05" db="EMBL/GenBank/DDBJ databases">
        <title>Mariniplasma microaerophilum sp. nov., a novel anaerobic mollicute isolated from terrestrial mud volcano, Taman Peninsula, Russia.</title>
        <authorList>
            <person name="Khomyakova M.A."/>
            <person name="Merkel A.Y."/>
            <person name="Slobodkin A.I."/>
        </authorList>
    </citation>
    <scope>NUCLEOTIDE SEQUENCE</scope>
    <source>
        <strain evidence="2">M4Ah</strain>
    </source>
</reference>
<evidence type="ECO:0000313" key="3">
    <source>
        <dbReference type="Proteomes" id="UP001431532"/>
    </source>
</evidence>
<evidence type="ECO:0000313" key="2">
    <source>
        <dbReference type="EMBL" id="MDI6453639.1"/>
    </source>
</evidence>
<dbReference type="AlphaFoldDB" id="A0AAW6UDB7"/>